<keyword evidence="11" id="KW-1185">Reference proteome</keyword>
<keyword evidence="5 8" id="KW-0378">Hydrolase</keyword>
<comment type="similarity">
    <text evidence="3 8">Belongs to the fungal TPase family.</text>
</comment>
<dbReference type="CDD" id="cd07470">
    <property type="entry name" value="CYTH-like_mRNA_RTPase"/>
    <property type="match status" value="1"/>
</dbReference>
<reference evidence="10 11" key="1">
    <citation type="submission" date="2016-10" db="EMBL/GenBank/DDBJ databases">
        <title>Genome sequence of the basidiomycete white-rot fungus Trametes pubescens.</title>
        <authorList>
            <person name="Makela M.R."/>
            <person name="Granchi Z."/>
            <person name="Peng M."/>
            <person name="De Vries R.P."/>
            <person name="Grigoriev I."/>
            <person name="Riley R."/>
            <person name="Hilden K."/>
        </authorList>
    </citation>
    <scope>NUCLEOTIDE SEQUENCE [LARGE SCALE GENOMIC DNA]</scope>
    <source>
        <strain evidence="10 11">FBCC735</strain>
    </source>
</reference>
<dbReference type="AlphaFoldDB" id="A0A1M2VZ05"/>
<keyword evidence="4 8" id="KW-0507">mRNA processing</keyword>
<protein>
    <recommendedName>
        <fullName evidence="8">mRNA-capping enzyme subunit beta</fullName>
        <ecNumber evidence="8">3.6.1.74</ecNumber>
    </recommendedName>
    <alternativeName>
        <fullName evidence="8">mRNA 5'-phosphatase</fullName>
    </alternativeName>
    <alternativeName>
        <fullName evidence="8">mRNA 5'-triphosphate monophosphatase</fullName>
    </alternativeName>
</protein>
<keyword evidence="6 8" id="KW-0539">Nucleus</keyword>
<evidence type="ECO:0000256" key="2">
    <source>
        <dbReference type="ARBA" id="ARBA00004123"/>
    </source>
</evidence>
<dbReference type="SUPFAM" id="SSF55154">
    <property type="entry name" value="CYTH-like phosphatases"/>
    <property type="match status" value="1"/>
</dbReference>
<evidence type="ECO:0000313" key="10">
    <source>
        <dbReference type="EMBL" id="OJT12849.1"/>
    </source>
</evidence>
<dbReference type="GO" id="GO:0004651">
    <property type="term" value="F:polynucleotide 5'-phosphatase activity"/>
    <property type="evidence" value="ECO:0007669"/>
    <property type="project" value="UniProtKB-UniRule"/>
</dbReference>
<organism evidence="10 11">
    <name type="scientific">Trametes pubescens</name>
    <name type="common">White-rot fungus</name>
    <dbReference type="NCBI Taxonomy" id="154538"/>
    <lineage>
        <taxon>Eukaryota</taxon>
        <taxon>Fungi</taxon>
        <taxon>Dikarya</taxon>
        <taxon>Basidiomycota</taxon>
        <taxon>Agaricomycotina</taxon>
        <taxon>Agaricomycetes</taxon>
        <taxon>Polyporales</taxon>
        <taxon>Polyporaceae</taxon>
        <taxon>Trametes</taxon>
    </lineage>
</organism>
<evidence type="ECO:0000256" key="5">
    <source>
        <dbReference type="ARBA" id="ARBA00022801"/>
    </source>
</evidence>
<accession>A0A1M2VZ05</accession>
<dbReference type="STRING" id="154538.A0A1M2VZ05"/>
<dbReference type="Gene3D" id="3.20.100.10">
    <property type="entry name" value="mRNA triphosphatase Cet1-like"/>
    <property type="match status" value="1"/>
</dbReference>
<evidence type="ECO:0000256" key="1">
    <source>
        <dbReference type="ARBA" id="ARBA00001946"/>
    </source>
</evidence>
<evidence type="ECO:0000256" key="7">
    <source>
        <dbReference type="ARBA" id="ARBA00047740"/>
    </source>
</evidence>
<evidence type="ECO:0000256" key="6">
    <source>
        <dbReference type="ARBA" id="ARBA00023242"/>
    </source>
</evidence>
<evidence type="ECO:0000256" key="4">
    <source>
        <dbReference type="ARBA" id="ARBA00022664"/>
    </source>
</evidence>
<dbReference type="InterPro" id="IPR033469">
    <property type="entry name" value="CYTH-like_dom_sf"/>
</dbReference>
<gene>
    <name evidence="10" type="ORF">TRAPUB_10684</name>
</gene>
<proteinExistence type="inferred from homology"/>
<evidence type="ECO:0000256" key="3">
    <source>
        <dbReference type="ARBA" id="ARBA00006345"/>
    </source>
</evidence>
<comment type="subunit">
    <text evidence="8">Heterodimer. The mRNA-capping enzyme is composed of two separate chains alpha and beta, respectively a mRNA guanylyltransferase and an mRNA 5'-triphosphate monophosphatase.</text>
</comment>
<evidence type="ECO:0000313" key="11">
    <source>
        <dbReference type="Proteomes" id="UP000184267"/>
    </source>
</evidence>
<keyword evidence="8" id="KW-0506">mRNA capping</keyword>
<evidence type="ECO:0000259" key="9">
    <source>
        <dbReference type="Pfam" id="PF02940"/>
    </source>
</evidence>
<feature type="domain" description="mRNA triphosphatase Cet1-like" evidence="9">
    <location>
        <begin position="31"/>
        <end position="243"/>
    </location>
</feature>
<dbReference type="Pfam" id="PF02940">
    <property type="entry name" value="mRNA_triPase"/>
    <property type="match status" value="1"/>
</dbReference>
<comment type="catalytic activity">
    <reaction evidence="7">
        <text>a 5'-end triphospho-ribonucleoside in mRNA + H2O = a 5'-end diphospho-ribonucleoside in mRNA + phosphate + H(+)</text>
        <dbReference type="Rhea" id="RHEA:67004"/>
        <dbReference type="Rhea" id="RHEA-COMP:17164"/>
        <dbReference type="Rhea" id="RHEA-COMP:17165"/>
        <dbReference type="ChEBI" id="CHEBI:15377"/>
        <dbReference type="ChEBI" id="CHEBI:15378"/>
        <dbReference type="ChEBI" id="CHEBI:43474"/>
        <dbReference type="ChEBI" id="CHEBI:167616"/>
        <dbReference type="ChEBI" id="CHEBI:167618"/>
        <dbReference type="EC" id="3.6.1.74"/>
    </reaction>
    <physiologicalReaction direction="left-to-right" evidence="7">
        <dbReference type="Rhea" id="RHEA:67005"/>
    </physiologicalReaction>
</comment>
<dbReference type="InterPro" id="IPR004206">
    <property type="entry name" value="mRNA_triPase_Cet1"/>
</dbReference>
<dbReference type="PANTHER" id="PTHR28118:SF1">
    <property type="entry name" value="POLYNUCLEOTIDE 5'-TRIPHOSPHATASE CTL1-RELATED"/>
    <property type="match status" value="1"/>
</dbReference>
<dbReference type="InterPro" id="IPR040343">
    <property type="entry name" value="Cet1/Ctl1"/>
</dbReference>
<comment type="function">
    <text evidence="8">First step of mRNA capping. Converts the 5'-triphosphate end of a nascent mRNA chain into a diphosphate end.</text>
</comment>
<comment type="subcellular location">
    <subcellularLocation>
        <location evidence="2 8">Nucleus</location>
    </subcellularLocation>
</comment>
<sequence>MHSAANGNGHAPDSAALPPLSLSILGVEPLDEFIREVADFIHYQISTRPQDLIGAVEVEAKIGVLRDRDTGQRLQLPVRTETILEPNAIDMRFEANMSAKQHQHYNRLLNTLKTTPSSAHPSSTLAYQHLHLVDSFYAQEGAGARGDKVRVTRDEKTGTVLECVRKIRLADLNIYSPKRAADWRISVNLEVPVPPPLGTSTHSRKKDRMRYSHEEFVIDLTQVTSTSGGNAKTEVLHELELELARPEYLLSTAAKRGDANVSEQDRGAFDELIRAFVNNARILVRNADGGWQ</sequence>
<dbReference type="EC" id="3.6.1.74" evidence="8"/>
<dbReference type="InterPro" id="IPR037009">
    <property type="entry name" value="mRNA_triPase_Cet1_sf"/>
</dbReference>
<dbReference type="EMBL" id="MNAD01000447">
    <property type="protein sequence ID" value="OJT12849.1"/>
    <property type="molecule type" value="Genomic_DNA"/>
</dbReference>
<dbReference type="OMA" id="HHMIMTR"/>
<comment type="cofactor">
    <cofactor evidence="1 8">
        <name>Mg(2+)</name>
        <dbReference type="ChEBI" id="CHEBI:18420"/>
    </cofactor>
</comment>
<comment type="caution">
    <text evidence="10">The sequence shown here is derived from an EMBL/GenBank/DDBJ whole genome shotgun (WGS) entry which is preliminary data.</text>
</comment>
<dbReference type="PANTHER" id="PTHR28118">
    <property type="entry name" value="POLYNUCLEOTIDE 5'-TRIPHOSPHATASE-RELATED"/>
    <property type="match status" value="1"/>
</dbReference>
<name>A0A1M2VZ05_TRAPU</name>
<dbReference type="Proteomes" id="UP000184267">
    <property type="component" value="Unassembled WGS sequence"/>
</dbReference>
<dbReference type="GO" id="GO:0031533">
    <property type="term" value="C:mRNA capping enzyme complex"/>
    <property type="evidence" value="ECO:0007669"/>
    <property type="project" value="UniProtKB-UniRule"/>
</dbReference>
<dbReference type="GO" id="GO:0006370">
    <property type="term" value="P:7-methylguanosine mRNA capping"/>
    <property type="evidence" value="ECO:0007669"/>
    <property type="project" value="UniProtKB-UniRule"/>
</dbReference>
<evidence type="ECO:0000256" key="8">
    <source>
        <dbReference type="RuleBase" id="RU367053"/>
    </source>
</evidence>
<dbReference type="GO" id="GO:0140818">
    <property type="term" value="F:mRNA 5'-triphosphate monophosphatase activity"/>
    <property type="evidence" value="ECO:0007669"/>
    <property type="project" value="UniProtKB-EC"/>
</dbReference>
<dbReference type="OrthoDB" id="272147at2759"/>